<evidence type="ECO:0000313" key="2">
    <source>
        <dbReference type="Proteomes" id="UP001596494"/>
    </source>
</evidence>
<protein>
    <submittedName>
        <fullName evidence="1">SE1561 family protein</fullName>
    </submittedName>
</protein>
<keyword evidence="2" id="KW-1185">Reference proteome</keyword>
<proteinExistence type="predicted"/>
<comment type="caution">
    <text evidence="1">The sequence shown here is derived from an EMBL/GenBank/DDBJ whole genome shotgun (WGS) entry which is preliminary data.</text>
</comment>
<dbReference type="Proteomes" id="UP001596494">
    <property type="component" value="Unassembled WGS sequence"/>
</dbReference>
<dbReference type="NCBIfam" id="NF040878">
    <property type="entry name" value="SE1561_fam"/>
    <property type="match status" value="1"/>
</dbReference>
<name>A0ABW2K7R7_9BACI</name>
<evidence type="ECO:0000313" key="1">
    <source>
        <dbReference type="EMBL" id="MFC7322860.1"/>
    </source>
</evidence>
<accession>A0ABW2K7R7</accession>
<dbReference type="EMBL" id="JBHTBY010000017">
    <property type="protein sequence ID" value="MFC7322860.1"/>
    <property type="molecule type" value="Genomic_DNA"/>
</dbReference>
<reference evidence="2" key="1">
    <citation type="journal article" date="2019" name="Int. J. Syst. Evol. Microbiol.">
        <title>The Global Catalogue of Microorganisms (GCM) 10K type strain sequencing project: providing services to taxonomists for standard genome sequencing and annotation.</title>
        <authorList>
            <consortium name="The Broad Institute Genomics Platform"/>
            <consortium name="The Broad Institute Genome Sequencing Center for Infectious Disease"/>
            <person name="Wu L."/>
            <person name="Ma J."/>
        </authorList>
    </citation>
    <scope>NUCLEOTIDE SEQUENCE [LARGE SCALE GENOMIC DNA]</scope>
    <source>
        <strain evidence="2">CCUG 73951</strain>
    </source>
</reference>
<dbReference type="RefSeq" id="WP_289215218.1">
    <property type="nucleotide sequence ID" value="NZ_JAPVRC010000002.1"/>
</dbReference>
<sequence>MTQQEKLSDLKLRLNAFIKRLDDMEPEETSVEDIDELIKMLEDVEKKI</sequence>
<gene>
    <name evidence="1" type="ORF">ACFQMN_18495</name>
</gene>
<dbReference type="InterPro" id="IPR047670">
    <property type="entry name" value="YfjT-like"/>
</dbReference>
<organism evidence="1 2">
    <name type="scientific">Halobacillus campisalis</name>
    <dbReference type="NCBI Taxonomy" id="435909"/>
    <lineage>
        <taxon>Bacteria</taxon>
        <taxon>Bacillati</taxon>
        <taxon>Bacillota</taxon>
        <taxon>Bacilli</taxon>
        <taxon>Bacillales</taxon>
        <taxon>Bacillaceae</taxon>
        <taxon>Halobacillus</taxon>
    </lineage>
</organism>